<dbReference type="SUPFAM" id="SSF55729">
    <property type="entry name" value="Acyl-CoA N-acyltransferases (Nat)"/>
    <property type="match status" value="1"/>
</dbReference>
<organism evidence="2">
    <name type="scientific">Rhizophora mucronata</name>
    <name type="common">Asiatic mangrove</name>
    <dbReference type="NCBI Taxonomy" id="61149"/>
    <lineage>
        <taxon>Eukaryota</taxon>
        <taxon>Viridiplantae</taxon>
        <taxon>Streptophyta</taxon>
        <taxon>Embryophyta</taxon>
        <taxon>Tracheophyta</taxon>
        <taxon>Spermatophyta</taxon>
        <taxon>Magnoliopsida</taxon>
        <taxon>eudicotyledons</taxon>
        <taxon>Gunneridae</taxon>
        <taxon>Pentapetalae</taxon>
        <taxon>rosids</taxon>
        <taxon>fabids</taxon>
        <taxon>Malpighiales</taxon>
        <taxon>Rhizophoraceae</taxon>
        <taxon>Rhizophora</taxon>
    </lineage>
</organism>
<dbReference type="Gene3D" id="3.40.630.30">
    <property type="match status" value="1"/>
</dbReference>
<dbReference type="PANTHER" id="PTHR47426">
    <property type="entry name" value="ACYL-COA N-ACYLTRANSFERASES (NAT) SUPERFAMILY PROTEIN"/>
    <property type="match status" value="1"/>
</dbReference>
<feature type="domain" description="N-acetyltransferase" evidence="1">
    <location>
        <begin position="204"/>
        <end position="294"/>
    </location>
</feature>
<reference evidence="2" key="1">
    <citation type="submission" date="2018-02" db="EMBL/GenBank/DDBJ databases">
        <title>Rhizophora mucronata_Transcriptome.</title>
        <authorList>
            <person name="Meera S.P."/>
            <person name="Sreeshan A."/>
            <person name="Augustine A."/>
        </authorList>
    </citation>
    <scope>NUCLEOTIDE SEQUENCE</scope>
    <source>
        <tissue evidence="2">Leaf</tissue>
    </source>
</reference>
<protein>
    <recommendedName>
        <fullName evidence="1">N-acetyltransferase domain-containing protein</fullName>
    </recommendedName>
</protein>
<dbReference type="InterPro" id="IPR000182">
    <property type="entry name" value="GNAT_dom"/>
</dbReference>
<dbReference type="InterPro" id="IPR016181">
    <property type="entry name" value="Acyl_CoA_acyltransferase"/>
</dbReference>
<sequence length="294" mass="34010">MSTISIHMPEFSSFFHRSGPKYPRKFHKISACWTMTMDSGSFQTRKKEETSIQLPAGQASLVTSSETQKPPTDLRFNRLQIPEKELVRENTLEFGQFVAREAVIDEEYWTAAWLRAESHWECQTRDRYIDNYKRKFADQEFHAIKRRQTGQQGQKCRCIVTVRRQDRNVKRTVLKSVVGTLDLSIRCLLHGETFPGERPKAPLFCSFNVTSPNRYGYVANLCVAKAARRQGIAANMLQFAIDLAKSNGVDHIYVHVHRKNRPAQELYKKMGFQVIEVASSQLLEDQTYLLCRNL</sequence>
<dbReference type="Pfam" id="PF00583">
    <property type="entry name" value="Acetyltransf_1"/>
    <property type="match status" value="1"/>
</dbReference>
<dbReference type="PROSITE" id="PS51186">
    <property type="entry name" value="GNAT"/>
    <property type="match status" value="1"/>
</dbReference>
<dbReference type="GO" id="GO:0016747">
    <property type="term" value="F:acyltransferase activity, transferring groups other than amino-acyl groups"/>
    <property type="evidence" value="ECO:0007669"/>
    <property type="project" value="InterPro"/>
</dbReference>
<name>A0A2P2K298_RHIMU</name>
<proteinExistence type="predicted"/>
<dbReference type="EMBL" id="GGEC01019370">
    <property type="protein sequence ID" value="MBW99853.1"/>
    <property type="molecule type" value="Transcribed_RNA"/>
</dbReference>
<accession>A0A2P2K298</accession>
<dbReference type="CDD" id="cd04301">
    <property type="entry name" value="NAT_SF"/>
    <property type="match status" value="1"/>
</dbReference>
<evidence type="ECO:0000313" key="2">
    <source>
        <dbReference type="EMBL" id="MBW99853.1"/>
    </source>
</evidence>
<dbReference type="AlphaFoldDB" id="A0A2P2K298"/>
<evidence type="ECO:0000259" key="1">
    <source>
        <dbReference type="PROSITE" id="PS51186"/>
    </source>
</evidence>
<dbReference type="PANTHER" id="PTHR47426:SF3">
    <property type="entry name" value="GCN5-RELATED N-ACETYLTRANSFERASE 6, CHLOROPLASTIC"/>
    <property type="match status" value="1"/>
</dbReference>